<feature type="coiled-coil region" evidence="1">
    <location>
        <begin position="205"/>
        <end position="242"/>
    </location>
</feature>
<dbReference type="Pfam" id="PF05685">
    <property type="entry name" value="Uma2"/>
    <property type="match status" value="1"/>
</dbReference>
<evidence type="ECO:0000313" key="4">
    <source>
        <dbReference type="Proteomes" id="UP000830835"/>
    </source>
</evidence>
<name>A0ABT0C729_THEVL</name>
<dbReference type="PANTHER" id="PTHR33352">
    <property type="entry name" value="SLR1095 PROTEIN"/>
    <property type="match status" value="1"/>
</dbReference>
<dbReference type="SUPFAM" id="SSF52980">
    <property type="entry name" value="Restriction endonuclease-like"/>
    <property type="match status" value="1"/>
</dbReference>
<proteinExistence type="predicted"/>
<dbReference type="CDD" id="cd06260">
    <property type="entry name" value="DUF820-like"/>
    <property type="match status" value="1"/>
</dbReference>
<reference evidence="3" key="1">
    <citation type="submission" date="2021-02" db="EMBL/GenBank/DDBJ databases">
        <title>The CRISPR/cas machinery reduction and long-range gene transfer in the hot spring cyanobacterium Synechococcus.</title>
        <authorList>
            <person name="Dvorak P."/>
            <person name="Jahodarova E."/>
            <person name="Hasler P."/>
            <person name="Poulickova A."/>
        </authorList>
    </citation>
    <scope>NUCLEOTIDE SEQUENCE</scope>
    <source>
        <strain evidence="3">Rupite</strain>
    </source>
</reference>
<accession>A0ABT0C729</accession>
<gene>
    <name evidence="3" type="ORF">JX360_01545</name>
</gene>
<dbReference type="InterPro" id="IPR012296">
    <property type="entry name" value="Nuclease_put_TT1808"/>
</dbReference>
<keyword evidence="3" id="KW-0378">Hydrolase</keyword>
<keyword evidence="1" id="KW-0175">Coiled coil</keyword>
<evidence type="ECO:0000256" key="1">
    <source>
        <dbReference type="SAM" id="Coils"/>
    </source>
</evidence>
<keyword evidence="3" id="KW-0540">Nuclease</keyword>
<dbReference type="Proteomes" id="UP000830835">
    <property type="component" value="Unassembled WGS sequence"/>
</dbReference>
<dbReference type="InterPro" id="IPR008538">
    <property type="entry name" value="Uma2"/>
</dbReference>
<keyword evidence="3" id="KW-0255">Endonuclease</keyword>
<evidence type="ECO:0000313" key="3">
    <source>
        <dbReference type="EMBL" id="MCJ2541599.1"/>
    </source>
</evidence>
<dbReference type="EMBL" id="JAFIRA010000002">
    <property type="protein sequence ID" value="MCJ2541599.1"/>
    <property type="molecule type" value="Genomic_DNA"/>
</dbReference>
<dbReference type="RefSeq" id="WP_244348723.1">
    <property type="nucleotide sequence ID" value="NZ_JAFIRA010000002.1"/>
</dbReference>
<dbReference type="InterPro" id="IPR011335">
    <property type="entry name" value="Restrct_endonuc-II-like"/>
</dbReference>
<comment type="caution">
    <text evidence="3">The sequence shown here is derived from an EMBL/GenBank/DDBJ whole genome shotgun (WGS) entry which is preliminary data.</text>
</comment>
<evidence type="ECO:0000259" key="2">
    <source>
        <dbReference type="Pfam" id="PF05685"/>
    </source>
</evidence>
<feature type="domain" description="Putative restriction endonuclease" evidence="2">
    <location>
        <begin position="35"/>
        <end position="183"/>
    </location>
</feature>
<protein>
    <submittedName>
        <fullName evidence="3">Uma2 family endonuclease</fullName>
    </submittedName>
</protein>
<dbReference type="Gene3D" id="3.90.1570.10">
    <property type="entry name" value="tt1808, chain A"/>
    <property type="match status" value="1"/>
</dbReference>
<sequence length="249" mass="29238">MLVQDKSTHPNSLTRQQLAELMPSAQGLLSDEPEMEHSLHALQLLILVTCLHRLWQDRSDYFLAWNLTVYYSREQLKTKDFRGPDLFLVKGVSNHPRGSWVVWEEGGKYPDLIIELLSESTAEVDRTEKRELYQTIFRTPEYFYFSPETLEFMGLRLGEGGERYEEIVPREQGWRWSKVLGLYLGIHNRQLRYFFPNGELVPLPEEAEKIERQRAEQERQRAESAEQRAERLAQKLRELGVDPGTLEKS</sequence>
<dbReference type="PANTHER" id="PTHR33352:SF3">
    <property type="entry name" value="SLR1612 PROTEIN"/>
    <property type="match status" value="1"/>
</dbReference>
<keyword evidence="4" id="KW-1185">Reference proteome</keyword>
<organism evidence="3 4">
    <name type="scientific">Thermostichus vulcanus str. 'Rupite'</name>
    <dbReference type="NCBI Taxonomy" id="2813851"/>
    <lineage>
        <taxon>Bacteria</taxon>
        <taxon>Bacillati</taxon>
        <taxon>Cyanobacteriota</taxon>
        <taxon>Cyanophyceae</taxon>
        <taxon>Thermostichales</taxon>
        <taxon>Thermostichaceae</taxon>
        <taxon>Thermostichus</taxon>
    </lineage>
</organism>
<dbReference type="GO" id="GO:0004519">
    <property type="term" value="F:endonuclease activity"/>
    <property type="evidence" value="ECO:0007669"/>
    <property type="project" value="UniProtKB-KW"/>
</dbReference>